<dbReference type="EMBL" id="SHKL01000001">
    <property type="protein sequence ID" value="RZT86970.1"/>
    <property type="molecule type" value="Genomic_DNA"/>
</dbReference>
<organism evidence="1 2">
    <name type="scientific">Pseudonocardia sediminis</name>
    <dbReference type="NCBI Taxonomy" id="1397368"/>
    <lineage>
        <taxon>Bacteria</taxon>
        <taxon>Bacillati</taxon>
        <taxon>Actinomycetota</taxon>
        <taxon>Actinomycetes</taxon>
        <taxon>Pseudonocardiales</taxon>
        <taxon>Pseudonocardiaceae</taxon>
        <taxon>Pseudonocardia</taxon>
    </lineage>
</organism>
<keyword evidence="2" id="KW-1185">Reference proteome</keyword>
<protein>
    <submittedName>
        <fullName evidence="1">Polyketide cyclase/dehydrase/lipid transport protein</fullName>
    </submittedName>
</protein>
<dbReference type="SUPFAM" id="SSF55961">
    <property type="entry name" value="Bet v1-like"/>
    <property type="match status" value="1"/>
</dbReference>
<dbReference type="Proteomes" id="UP000291591">
    <property type="component" value="Unassembled WGS sequence"/>
</dbReference>
<dbReference type="Gene3D" id="3.30.530.20">
    <property type="match status" value="1"/>
</dbReference>
<gene>
    <name evidence="1" type="ORF">EV383_3875</name>
</gene>
<dbReference type="RefSeq" id="WP_130291183.1">
    <property type="nucleotide sequence ID" value="NZ_SHKL01000001.1"/>
</dbReference>
<name>A0A4V2FR31_PSEST</name>
<reference evidence="1 2" key="1">
    <citation type="submission" date="2019-02" db="EMBL/GenBank/DDBJ databases">
        <title>Sequencing the genomes of 1000 actinobacteria strains.</title>
        <authorList>
            <person name="Klenk H.-P."/>
        </authorList>
    </citation>
    <scope>NUCLEOTIDE SEQUENCE [LARGE SCALE GENOMIC DNA]</scope>
    <source>
        <strain evidence="1 2">DSM 45779</strain>
    </source>
</reference>
<accession>A0A4V2FR31</accession>
<dbReference type="AlphaFoldDB" id="A0A4V2FR31"/>
<dbReference type="OrthoDB" id="6624781at2"/>
<dbReference type="InterPro" id="IPR019587">
    <property type="entry name" value="Polyketide_cyclase/dehydratase"/>
</dbReference>
<dbReference type="Pfam" id="PF10604">
    <property type="entry name" value="Polyketide_cyc2"/>
    <property type="match status" value="1"/>
</dbReference>
<sequence>MSDTSITVSKSVDATPEQLFALLSTPSRHQEIDGAGMLRGVEGAEKVTGVGDQFVMNMNNDALGDYQMKNTVTSYEENRKIGWAPQIHPIDGYKDKLGDVQVKGHSYTWELEPEGSGTKVTQVYDWSAVTDEGFKGFFPMLTEQQLSDSIDNAARAAK</sequence>
<evidence type="ECO:0000313" key="2">
    <source>
        <dbReference type="Proteomes" id="UP000291591"/>
    </source>
</evidence>
<evidence type="ECO:0000313" key="1">
    <source>
        <dbReference type="EMBL" id="RZT86970.1"/>
    </source>
</evidence>
<proteinExistence type="predicted"/>
<dbReference type="InterPro" id="IPR023393">
    <property type="entry name" value="START-like_dom_sf"/>
</dbReference>
<comment type="caution">
    <text evidence="1">The sequence shown here is derived from an EMBL/GenBank/DDBJ whole genome shotgun (WGS) entry which is preliminary data.</text>
</comment>